<evidence type="ECO:0000256" key="8">
    <source>
        <dbReference type="ARBA" id="ARBA00023136"/>
    </source>
</evidence>
<keyword evidence="9" id="KW-0458">Lysosome</keyword>
<feature type="compositionally biased region" description="Polar residues" evidence="11">
    <location>
        <begin position="385"/>
        <end position="406"/>
    </location>
</feature>
<evidence type="ECO:0000256" key="5">
    <source>
        <dbReference type="ARBA" id="ARBA00022737"/>
    </source>
</evidence>
<evidence type="ECO:0000256" key="13">
    <source>
        <dbReference type="SAM" id="SignalP"/>
    </source>
</evidence>
<evidence type="ECO:0000256" key="12">
    <source>
        <dbReference type="SAM" id="Phobius"/>
    </source>
</evidence>
<feature type="signal peptide" evidence="13">
    <location>
        <begin position="1"/>
        <end position="16"/>
    </location>
</feature>
<evidence type="ECO:0000256" key="3">
    <source>
        <dbReference type="ARBA" id="ARBA00022448"/>
    </source>
</evidence>
<keyword evidence="13" id="KW-0732">Signal</keyword>
<proteinExistence type="inferred from homology"/>
<dbReference type="AlphaFoldDB" id="A0AAN8FI43"/>
<dbReference type="Proteomes" id="UP001331761">
    <property type="component" value="Unassembled WGS sequence"/>
</dbReference>
<evidence type="ECO:0000256" key="4">
    <source>
        <dbReference type="ARBA" id="ARBA00022692"/>
    </source>
</evidence>
<feature type="transmembrane region" description="Helical" evidence="12">
    <location>
        <begin position="332"/>
        <end position="353"/>
    </location>
</feature>
<evidence type="ECO:0000256" key="10">
    <source>
        <dbReference type="ARBA" id="ARBA00048473"/>
    </source>
</evidence>
<evidence type="ECO:0000256" key="2">
    <source>
        <dbReference type="ARBA" id="ARBA00006855"/>
    </source>
</evidence>
<evidence type="ECO:0000256" key="9">
    <source>
        <dbReference type="ARBA" id="ARBA00023228"/>
    </source>
</evidence>
<keyword evidence="3" id="KW-0813">Transport</keyword>
<evidence type="ECO:0000256" key="6">
    <source>
        <dbReference type="ARBA" id="ARBA00022847"/>
    </source>
</evidence>
<feature type="transmembrane region" description="Helical" evidence="12">
    <location>
        <begin position="121"/>
        <end position="139"/>
    </location>
</feature>
<dbReference type="Gene3D" id="1.20.1280.290">
    <property type="match status" value="2"/>
</dbReference>
<dbReference type="FunFam" id="1.20.1280.290:FF:000016">
    <property type="entry name" value="Cystinosin homolog"/>
    <property type="match status" value="1"/>
</dbReference>
<dbReference type="GO" id="GO:0015184">
    <property type="term" value="F:L-cystine transmembrane transporter activity"/>
    <property type="evidence" value="ECO:0007669"/>
    <property type="project" value="TreeGrafter"/>
</dbReference>
<keyword evidence="5" id="KW-0677">Repeat</keyword>
<keyword evidence="8 12" id="KW-0472">Membrane</keyword>
<organism evidence="14 15">
    <name type="scientific">Trichostrongylus colubriformis</name>
    <name type="common">Black scour worm</name>
    <dbReference type="NCBI Taxonomy" id="6319"/>
    <lineage>
        <taxon>Eukaryota</taxon>
        <taxon>Metazoa</taxon>
        <taxon>Ecdysozoa</taxon>
        <taxon>Nematoda</taxon>
        <taxon>Chromadorea</taxon>
        <taxon>Rhabditida</taxon>
        <taxon>Rhabditina</taxon>
        <taxon>Rhabditomorpha</taxon>
        <taxon>Strongyloidea</taxon>
        <taxon>Trichostrongylidae</taxon>
        <taxon>Trichostrongylus</taxon>
    </lineage>
</organism>
<dbReference type="GO" id="GO:0005765">
    <property type="term" value="C:lysosomal membrane"/>
    <property type="evidence" value="ECO:0007669"/>
    <property type="project" value="UniProtKB-SubCell"/>
</dbReference>
<comment type="caution">
    <text evidence="14">The sequence shown here is derived from an EMBL/GenBank/DDBJ whole genome shotgun (WGS) entry which is preliminary data.</text>
</comment>
<feature type="chain" id="PRO_5042832057" evidence="13">
    <location>
        <begin position="17"/>
        <end position="406"/>
    </location>
</feature>
<feature type="transmembrane region" description="Helical" evidence="12">
    <location>
        <begin position="159"/>
        <end position="178"/>
    </location>
</feature>
<keyword evidence="7 12" id="KW-1133">Transmembrane helix</keyword>
<comment type="similarity">
    <text evidence="2">Belongs to the cystinosin family.</text>
</comment>
<feature type="transmembrane region" description="Helical" evidence="12">
    <location>
        <begin position="198"/>
        <end position="220"/>
    </location>
</feature>
<comment type="subcellular location">
    <subcellularLocation>
        <location evidence="1">Lysosome membrane</location>
        <topology evidence="1">Multi-pass membrane protein</topology>
    </subcellularLocation>
</comment>
<dbReference type="InterPro" id="IPR005282">
    <property type="entry name" value="LC_transporter"/>
</dbReference>
<feature type="region of interest" description="Disordered" evidence="11">
    <location>
        <begin position="360"/>
        <end position="406"/>
    </location>
</feature>
<feature type="transmembrane region" description="Helical" evidence="12">
    <location>
        <begin position="259"/>
        <end position="278"/>
    </location>
</feature>
<keyword evidence="6" id="KW-0769">Symport</keyword>
<feature type="transmembrane region" description="Helical" evidence="12">
    <location>
        <begin position="232"/>
        <end position="253"/>
    </location>
</feature>
<dbReference type="NCBIfam" id="TIGR00951">
    <property type="entry name" value="2A43"/>
    <property type="match status" value="1"/>
</dbReference>
<accession>A0AAN8FI43</accession>
<dbReference type="GO" id="GO:0015293">
    <property type="term" value="F:symporter activity"/>
    <property type="evidence" value="ECO:0007669"/>
    <property type="project" value="UniProtKB-KW"/>
</dbReference>
<reference evidence="14 15" key="1">
    <citation type="submission" date="2019-10" db="EMBL/GenBank/DDBJ databases">
        <title>Assembly and Annotation for the nematode Trichostrongylus colubriformis.</title>
        <authorList>
            <person name="Martin J."/>
        </authorList>
    </citation>
    <scope>NUCLEOTIDE SEQUENCE [LARGE SCALE GENOMIC DNA]</scope>
    <source>
        <strain evidence="14">G859</strain>
        <tissue evidence="14">Whole worm</tissue>
    </source>
</reference>
<keyword evidence="15" id="KW-1185">Reference proteome</keyword>
<evidence type="ECO:0000256" key="7">
    <source>
        <dbReference type="ARBA" id="ARBA00022989"/>
    </source>
</evidence>
<dbReference type="PANTHER" id="PTHR13131:SF5">
    <property type="entry name" value="CYSTINOSIN"/>
    <property type="match status" value="1"/>
</dbReference>
<feature type="transmembrane region" description="Helical" evidence="12">
    <location>
        <begin position="290"/>
        <end position="312"/>
    </location>
</feature>
<dbReference type="Pfam" id="PF04193">
    <property type="entry name" value="PQ-loop"/>
    <property type="match status" value="2"/>
</dbReference>
<evidence type="ECO:0000256" key="11">
    <source>
        <dbReference type="SAM" id="MobiDB-lite"/>
    </source>
</evidence>
<sequence>MILLLVILFLLKPTLQHSSVEPELLTVFLNVEETFELRSKVTLKSDTTILFENHTVVDILTPLKFHAKTQRGTIRLKGVDVKTAQELKPKNCSSAHSDDCSAILAKFYLSVSVLKYSSVEAILMIVGWAYSTSWTVSFYPQAVLNYKRKSVIGLNFDFVVYNVIGFAAYSVYNCFLYFDENTQRIYEEAHPHSPIPVLINDVFFGTQAFAVCTFTAYQVLIYERGDQRVSYITQFLTAIMLVGTVVAGVATWYGTLNMLQFITGLAYVKMAVTLFKYIPQALLNFRRKSTAGWSIALVLLDFNGGCLAISQMVLQCWNADEWSAFYGNPVKFGLGIISCAFDVLFMIQHYILYPHATEDKPEDLEKSGTQELSGKSQTEKRSGSDRNSTSKSAAEKSNTSQNTKER</sequence>
<evidence type="ECO:0000256" key="1">
    <source>
        <dbReference type="ARBA" id="ARBA00004155"/>
    </source>
</evidence>
<dbReference type="EMBL" id="WIXE01007592">
    <property type="protein sequence ID" value="KAK5980301.1"/>
    <property type="molecule type" value="Genomic_DNA"/>
</dbReference>
<comment type="catalytic activity">
    <reaction evidence="10">
        <text>L-cystine(out) + H(+)(out) = L-cystine(in) + H(+)(in)</text>
        <dbReference type="Rhea" id="RHEA:66172"/>
        <dbReference type="ChEBI" id="CHEBI:15378"/>
        <dbReference type="ChEBI" id="CHEBI:35491"/>
    </reaction>
    <physiologicalReaction direction="left-to-right" evidence="10">
        <dbReference type="Rhea" id="RHEA:66173"/>
    </physiologicalReaction>
</comment>
<evidence type="ECO:0000313" key="15">
    <source>
        <dbReference type="Proteomes" id="UP001331761"/>
    </source>
</evidence>
<dbReference type="SMART" id="SM00679">
    <property type="entry name" value="CTNS"/>
    <property type="match status" value="2"/>
</dbReference>
<evidence type="ECO:0000313" key="14">
    <source>
        <dbReference type="EMBL" id="KAK5980301.1"/>
    </source>
</evidence>
<dbReference type="InterPro" id="IPR006603">
    <property type="entry name" value="PQ-loop_rpt"/>
</dbReference>
<protein>
    <submittedName>
        <fullName evidence="14">Lysosomal Cystine Transporter</fullName>
    </submittedName>
</protein>
<keyword evidence="4 12" id="KW-0812">Transmembrane</keyword>
<name>A0AAN8FI43_TRICO</name>
<gene>
    <name evidence="14" type="ORF">GCK32_003420</name>
</gene>
<dbReference type="PANTHER" id="PTHR13131">
    <property type="entry name" value="CYSTINOSIN"/>
    <property type="match status" value="1"/>
</dbReference>